<accession>A0A378NNE1</accession>
<dbReference type="InterPro" id="IPR021530">
    <property type="entry name" value="AllH-like"/>
</dbReference>
<name>A0A378NNE1_MANHA</name>
<dbReference type="EMBL" id="UGPL01000006">
    <property type="protein sequence ID" value="STY67428.1"/>
    <property type="molecule type" value="Genomic_DNA"/>
</dbReference>
<protein>
    <submittedName>
        <fullName evidence="1">Protein of uncharacterized function (DUF2877)</fullName>
    </submittedName>
</protein>
<evidence type="ECO:0000313" key="1">
    <source>
        <dbReference type="EMBL" id="STY67428.1"/>
    </source>
</evidence>
<dbReference type="Pfam" id="PF11392">
    <property type="entry name" value="AllH"/>
    <property type="match status" value="1"/>
</dbReference>
<sequence length="287" mass="32874">MTIKEQIINIPILKTTLYAQNAIEAAPIVMLHSRYNKTINLLINNQIFTLQPKESELSPISLITDFSITKFQQLSFQPNQPYRLNLHYSNDAIFSSKLTACTSFSPNNVVWYANLAQKILQKSNAKGLNLLLQNSINDILLRAFKQYLVQAEDLYQLGELEKSTEYFTKLIGLGIGLTPSGDDFLCGFIATFQYFTQTQTAFYQTLTQKLRQHLDNTNAISRRFLDCALQQQFSAPILSFFNHTQQRQEDFCLLAQRFENIGHSSGMDTLFGIYHACKWLLKKSIIT</sequence>
<organism evidence="1 2">
    <name type="scientific">Mannheimia haemolytica</name>
    <name type="common">Pasteurella haemolytica</name>
    <dbReference type="NCBI Taxonomy" id="75985"/>
    <lineage>
        <taxon>Bacteria</taxon>
        <taxon>Pseudomonadati</taxon>
        <taxon>Pseudomonadota</taxon>
        <taxon>Gammaproteobacteria</taxon>
        <taxon>Pasteurellales</taxon>
        <taxon>Pasteurellaceae</taxon>
        <taxon>Mannheimia</taxon>
    </lineage>
</organism>
<dbReference type="AlphaFoldDB" id="A0A378NNE1"/>
<gene>
    <name evidence="1" type="ORF">NCTC9380_02786</name>
</gene>
<evidence type="ECO:0000313" key="2">
    <source>
        <dbReference type="Proteomes" id="UP000254031"/>
    </source>
</evidence>
<dbReference type="Proteomes" id="UP000254031">
    <property type="component" value="Unassembled WGS sequence"/>
</dbReference>
<proteinExistence type="predicted"/>
<reference evidence="1 2" key="1">
    <citation type="submission" date="2018-06" db="EMBL/GenBank/DDBJ databases">
        <authorList>
            <consortium name="Pathogen Informatics"/>
            <person name="Doyle S."/>
        </authorList>
    </citation>
    <scope>NUCLEOTIDE SEQUENCE [LARGE SCALE GENOMIC DNA]</scope>
    <source>
        <strain evidence="1 2">NCTC9380</strain>
    </source>
</reference>